<dbReference type="InterPro" id="IPR027417">
    <property type="entry name" value="P-loop_NTPase"/>
</dbReference>
<dbReference type="Gene3D" id="3.40.50.300">
    <property type="entry name" value="P-loop containing nucleotide triphosphate hydrolases"/>
    <property type="match status" value="1"/>
</dbReference>
<feature type="domain" description="Putative endonuclease Z1" evidence="1">
    <location>
        <begin position="403"/>
        <end position="626"/>
    </location>
</feature>
<name>C5E9L5_BIFLI</name>
<protein>
    <recommendedName>
        <fullName evidence="1">Putative endonuclease Z1 domain-containing protein</fullName>
    </recommendedName>
</protein>
<dbReference type="SUPFAM" id="SSF52540">
    <property type="entry name" value="P-loop containing nucleoside triphosphate hydrolases"/>
    <property type="match status" value="1"/>
</dbReference>
<dbReference type="Proteomes" id="UP000005084">
    <property type="component" value="Unassembled WGS sequence"/>
</dbReference>
<evidence type="ECO:0000313" key="2">
    <source>
        <dbReference type="EMBL" id="EEQ54624.1"/>
    </source>
</evidence>
<accession>C5E9L5</accession>
<proteinExistence type="predicted"/>
<evidence type="ECO:0000259" key="1">
    <source>
        <dbReference type="Pfam" id="PF10593"/>
    </source>
</evidence>
<organism evidence="2">
    <name type="scientific">Bifidobacterium longum subsp. infantis CCUG 52486</name>
    <dbReference type="NCBI Taxonomy" id="537937"/>
    <lineage>
        <taxon>Bacteria</taxon>
        <taxon>Bacillati</taxon>
        <taxon>Actinomycetota</taxon>
        <taxon>Actinomycetes</taxon>
        <taxon>Bifidobacteriales</taxon>
        <taxon>Bifidobacteriaceae</taxon>
        <taxon>Bifidobacterium</taxon>
    </lineage>
</organism>
<dbReference type="Pfam" id="PF10593">
    <property type="entry name" value="Z1"/>
    <property type="match status" value="1"/>
</dbReference>
<dbReference type="EMBL" id="DS990238">
    <property type="protein sequence ID" value="EEQ54624.1"/>
    <property type="molecule type" value="Genomic_DNA"/>
</dbReference>
<dbReference type="AlphaFoldDB" id="C5E9L5"/>
<dbReference type="InterPro" id="IPR018310">
    <property type="entry name" value="Put_endonuclease_Z1-dom"/>
</dbReference>
<gene>
    <name evidence="2" type="ORF">BLIG_00575</name>
</gene>
<reference evidence="2" key="1">
    <citation type="submission" date="2008-08" db="EMBL/GenBank/DDBJ databases">
        <title>Annotation of Bifidobacterium longum subsp. infantis CCUG 52486.</title>
        <authorList>
            <consortium name="The Broad Institute Genome Sequencing Platform"/>
            <person name="Gougoulias C."/>
            <person name="Tuohy K.M."/>
            <person name="Gibson G.R."/>
            <person name="Ward D."/>
            <person name="Mehta T."/>
            <person name="Young S."/>
            <person name="Jaffe D."/>
            <person name="Gnerre S."/>
            <person name="Berlin A."/>
            <person name="Heiman D."/>
            <person name="Hepburn T."/>
            <person name="Shea T."/>
            <person name="Sykes S."/>
            <person name="Alvarado L."/>
            <person name="Kodira C."/>
            <person name="Borodovsky M."/>
            <person name="Lander E."/>
            <person name="Galagan J."/>
            <person name="Nusbaum C."/>
            <person name="Birren B."/>
        </authorList>
    </citation>
    <scope>NUCLEOTIDE SEQUENCE [LARGE SCALE GENOMIC DNA]</scope>
    <source>
        <strain evidence="2">CCUG 52486</strain>
    </source>
</reference>
<dbReference type="HOGENOM" id="CLU_007800_1_0_11"/>
<sequence>MWAKAIQQTTNALSANDILPNEKLIGNILRVYASVLGLDCDTDEYREAVRRLRDMFLAKIPEGTTLTDNGETNWREWLPEMKQDGLVPQRWFAYQQYLQEKQNADFIQLQSLDKSTDRVLGLLSDPRRDHAPIRRKGLILGDVQSGKTRTYMALMNKAVDYGYKMIVVLTSSDEGLRRQTQERIDSDFLGIKRVTRESTGIGKYTKGKSIPTPVSLTNEDDFTTPSSKAFQGLPRPTWNDRPVITVMKKNGIVLGKFNKWLDSPEFPKDLPMLIIDDESDYASVNSAKEDESPTAINGLLRTLCNISERSSYVAVTATPFANVFIDDEVKEDLFPRDFIHILPTPPAYIGAKKLFGDLDTEGQKSPCVQLLDEDELSSWLPLSHKKEYRFDNNGQCELNPQVAHAIDCFLIACVLRPGAEDKRQSMPIHLSRFTAVQEQIADMINKYVGDIVSALKFHPSETDQRIYKMHRVYDEEYSAYGQTNGMSWQRVLHRMRLMTERLQVRLVNSTASKWSEINQVPINLAKNECTLYVGGNRLSRGMTLDGLICSVFYRNVTSADTLLQMGRWFGYRPGYADLQRVWLTDQSIADFRYACSITENLKTQAKKMERQGQTPKQFGLAIMKNPEKGVRITSATKMRSAEEGSSDVLANFDLEGTRIEAVRISAAPDRLKDNDSALNKLITECNSMPSAFIADSPMRVYRHIPAGIITEFLSHYRAGYDDTYFGRTLLQYRNQIKELNTTKALEFAKTQQTENPDIDWNIAFISGKGEPIDGVRFHWTQVERKSTYDREHDLFRISGKSMRLAGTQDVFNVARAISPVPMPKKMTGSETDYYLTKYFGISPTLMLYRVQIKQNGKKIYPVPDSGNGVLAAKLVIPTAEITDDRHRGNATYYYNKVATRQQYRAMREQYDANNEGGDEDWAY</sequence>